<feature type="region of interest" description="Disordered" evidence="5">
    <location>
        <begin position="154"/>
        <end position="179"/>
    </location>
</feature>
<keyword evidence="1" id="KW-0479">Metal-binding</keyword>
<dbReference type="AlphaFoldDB" id="A0A2G9R9E5"/>
<dbReference type="InterPro" id="IPR036047">
    <property type="entry name" value="F-box-like_dom_sf"/>
</dbReference>
<dbReference type="InterPro" id="IPR001293">
    <property type="entry name" value="Znf_TRAF"/>
</dbReference>
<keyword evidence="8" id="KW-1185">Reference proteome</keyword>
<dbReference type="GO" id="GO:0008270">
    <property type="term" value="F:zinc ion binding"/>
    <property type="evidence" value="ECO:0007669"/>
    <property type="project" value="UniProtKB-KW"/>
</dbReference>
<evidence type="ECO:0000256" key="5">
    <source>
        <dbReference type="SAM" id="MobiDB-lite"/>
    </source>
</evidence>
<dbReference type="PANTHER" id="PTHR15933">
    <property type="entry name" value="PROTEIN CBG16327"/>
    <property type="match status" value="1"/>
</dbReference>
<feature type="region of interest" description="Disordered" evidence="5">
    <location>
        <begin position="229"/>
        <end position="267"/>
    </location>
</feature>
<keyword evidence="3" id="KW-0833">Ubl conjugation pathway</keyword>
<evidence type="ECO:0000256" key="3">
    <source>
        <dbReference type="ARBA" id="ARBA00022786"/>
    </source>
</evidence>
<evidence type="ECO:0000256" key="1">
    <source>
        <dbReference type="ARBA" id="ARBA00022723"/>
    </source>
</evidence>
<evidence type="ECO:0000256" key="4">
    <source>
        <dbReference type="ARBA" id="ARBA00022833"/>
    </source>
</evidence>
<keyword evidence="2" id="KW-0863">Zinc-finger</keyword>
<name>A0A2G9R9E5_AQUCT</name>
<protein>
    <recommendedName>
        <fullName evidence="6">F-box domain-containing protein</fullName>
    </recommendedName>
</protein>
<dbReference type="Proteomes" id="UP000228934">
    <property type="component" value="Unassembled WGS sequence"/>
</dbReference>
<dbReference type="GO" id="GO:0005737">
    <property type="term" value="C:cytoplasm"/>
    <property type="evidence" value="ECO:0007669"/>
    <property type="project" value="TreeGrafter"/>
</dbReference>
<reference evidence="8" key="1">
    <citation type="journal article" date="2017" name="Nat. Commun.">
        <title>The North American bullfrog draft genome provides insight into hormonal regulation of long noncoding RNA.</title>
        <authorList>
            <person name="Hammond S.A."/>
            <person name="Warren R.L."/>
            <person name="Vandervalk B.P."/>
            <person name="Kucuk E."/>
            <person name="Khan H."/>
            <person name="Gibb E.A."/>
            <person name="Pandoh P."/>
            <person name="Kirk H."/>
            <person name="Zhao Y."/>
            <person name="Jones M."/>
            <person name="Mungall A.J."/>
            <person name="Coope R."/>
            <person name="Pleasance S."/>
            <person name="Moore R.A."/>
            <person name="Holt R.A."/>
            <person name="Round J.M."/>
            <person name="Ohora S."/>
            <person name="Walle B.V."/>
            <person name="Veldhoen N."/>
            <person name="Helbing C.C."/>
            <person name="Birol I."/>
        </authorList>
    </citation>
    <scope>NUCLEOTIDE SEQUENCE [LARGE SCALE GENOMIC DNA]</scope>
</reference>
<evidence type="ECO:0000259" key="6">
    <source>
        <dbReference type="PROSITE" id="PS50181"/>
    </source>
</evidence>
<dbReference type="Pfam" id="PF15966">
    <property type="entry name" value="F-box_4"/>
    <property type="match status" value="1"/>
</dbReference>
<dbReference type="PANTHER" id="PTHR15933:SF1">
    <property type="entry name" value="F-BOX ONLY PROTEIN 40"/>
    <property type="match status" value="1"/>
</dbReference>
<dbReference type="OrthoDB" id="5918172at2759"/>
<dbReference type="InterPro" id="IPR043013">
    <property type="entry name" value="Znf_TRAF_N"/>
</dbReference>
<dbReference type="SUPFAM" id="SSF81383">
    <property type="entry name" value="F-box domain"/>
    <property type="match status" value="1"/>
</dbReference>
<dbReference type="GO" id="GO:0061630">
    <property type="term" value="F:ubiquitin protein ligase activity"/>
    <property type="evidence" value="ECO:0007669"/>
    <property type="project" value="InterPro"/>
</dbReference>
<keyword evidence="4" id="KW-0862">Zinc</keyword>
<dbReference type="EMBL" id="KV953509">
    <property type="protein sequence ID" value="PIO24510.1"/>
    <property type="molecule type" value="Genomic_DNA"/>
</dbReference>
<dbReference type="Gene3D" id="1.20.1280.50">
    <property type="match status" value="1"/>
</dbReference>
<gene>
    <name evidence="7" type="ORF">AB205_0186960</name>
</gene>
<dbReference type="InterPro" id="IPR001810">
    <property type="entry name" value="F-box_dom"/>
</dbReference>
<evidence type="ECO:0000313" key="7">
    <source>
        <dbReference type="EMBL" id="PIO24510.1"/>
    </source>
</evidence>
<evidence type="ECO:0000313" key="8">
    <source>
        <dbReference type="Proteomes" id="UP000228934"/>
    </source>
</evidence>
<proteinExistence type="predicted"/>
<evidence type="ECO:0000256" key="2">
    <source>
        <dbReference type="ARBA" id="ARBA00022771"/>
    </source>
</evidence>
<feature type="non-terminal residue" evidence="7">
    <location>
        <position position="1"/>
    </location>
</feature>
<sequence>GKAIKPRPGEHRHCQNCFSKRCQAPINTGISCVMISCRLHCGATFHMCKEEEHQLLCPNEWVQCLNSVFGCPFYMSRCKQARHLKICPASVVCCSMDWNRWPNLNQDQTLYENVLKEEESEECLDLALSLRDQKILFKSLKLAELFPELSEDPQNTINLKRPEEDEEAGAVGGTDLSSNVANHSSVELDGLTDFQREALARGQLDHDFDKFSKWEAIFSKEKKAAEYLAEAGDQSTSTSAGASKAPGGNPNAKEGKNPTNEFENDEECKRRYTELSEKTGFAPWQEGVLERLKTEMDCGSYNMYIVHHGRMLIRFGQMAACTPKEKDFVYGNLEAQTVKTVCTFKVPTSYCGRRAKLGEENPRKERAEKLVDTSDLGLPEEDLSQSKTIDTILMCALERELKGHEVSQMKALDGLLIDFGTQTYNFGQDPFTKKTILLDIMTEKEMRRLGLKLDILSESVCSRHNKSNSSFTFSCQLFFRRDEFSSHFKNAHCDIQSSLGGWFQQRCPLSYLGCTFMQNRFRPAGVKSQVIYSKQLKTFAVKPLMDCSLYEGVRPNLSRSNRGKSKDSLSNLPLELLQHIAGFLDSFSLCQLSQVSSLMRDVCASLLQEKGMVHLLWEKKTYSHGGSSWRCRKKVWNFSRLFSPVHRWIFDDISSMSEHLKACPFNSPERRKEPFQLPSLYASQKEEKKNSLLNLPRKL</sequence>
<dbReference type="Gene3D" id="3.30.40.150">
    <property type="entry name" value="TRAF-like zinc-finger, N-terminal subdomain"/>
    <property type="match status" value="1"/>
</dbReference>
<organism evidence="7 8">
    <name type="scientific">Aquarana catesbeiana</name>
    <name type="common">American bullfrog</name>
    <name type="synonym">Rana catesbeiana</name>
    <dbReference type="NCBI Taxonomy" id="8400"/>
    <lineage>
        <taxon>Eukaryota</taxon>
        <taxon>Metazoa</taxon>
        <taxon>Chordata</taxon>
        <taxon>Craniata</taxon>
        <taxon>Vertebrata</taxon>
        <taxon>Euteleostomi</taxon>
        <taxon>Amphibia</taxon>
        <taxon>Batrachia</taxon>
        <taxon>Anura</taxon>
        <taxon>Neobatrachia</taxon>
        <taxon>Ranoidea</taxon>
        <taxon>Ranidae</taxon>
        <taxon>Aquarana</taxon>
    </lineage>
</organism>
<feature type="domain" description="F-box" evidence="6">
    <location>
        <begin position="566"/>
        <end position="620"/>
    </location>
</feature>
<dbReference type="PROSITE" id="PS50181">
    <property type="entry name" value="FBOX"/>
    <property type="match status" value="1"/>
</dbReference>
<accession>A0A2G9R9E5</accession>
<dbReference type="Pfam" id="PF15965">
    <property type="entry name" value="zf-TRAF_2"/>
    <property type="match status" value="1"/>
</dbReference>
<dbReference type="InterPro" id="IPR031890">
    <property type="entry name" value="Fbxo30/Fbxo40"/>
</dbReference>